<keyword evidence="9" id="KW-0653">Protein transport</keyword>
<dbReference type="InterPro" id="IPR011993">
    <property type="entry name" value="PH-like_dom_sf"/>
</dbReference>
<dbReference type="InterPro" id="IPR001876">
    <property type="entry name" value="Znf_RanBP2"/>
</dbReference>
<evidence type="ECO:0000256" key="1">
    <source>
        <dbReference type="ARBA" id="ARBA00001947"/>
    </source>
</evidence>
<feature type="compositionally biased region" description="Polar residues" evidence="20">
    <location>
        <begin position="141"/>
        <end position="151"/>
    </location>
</feature>
<keyword evidence="6 19" id="KW-0863">Zinc-finger</keyword>
<evidence type="ECO:0000256" key="9">
    <source>
        <dbReference type="ARBA" id="ARBA00022927"/>
    </source>
</evidence>
<evidence type="ECO:0000256" key="8">
    <source>
        <dbReference type="ARBA" id="ARBA00022833"/>
    </source>
</evidence>
<organism evidence="22 23">
    <name type="scientific">Ditylenchus destructor</name>
    <dbReference type="NCBI Taxonomy" id="166010"/>
    <lineage>
        <taxon>Eukaryota</taxon>
        <taxon>Metazoa</taxon>
        <taxon>Ecdysozoa</taxon>
        <taxon>Nematoda</taxon>
        <taxon>Chromadorea</taxon>
        <taxon>Rhabditida</taxon>
        <taxon>Tylenchina</taxon>
        <taxon>Tylenchomorpha</taxon>
        <taxon>Sphaerularioidea</taxon>
        <taxon>Anguinidae</taxon>
        <taxon>Anguininae</taxon>
        <taxon>Ditylenchus</taxon>
    </lineage>
</organism>
<dbReference type="GO" id="GO:0008139">
    <property type="term" value="F:nuclear localization sequence binding"/>
    <property type="evidence" value="ECO:0007669"/>
    <property type="project" value="TreeGrafter"/>
</dbReference>
<dbReference type="GO" id="GO:0017056">
    <property type="term" value="F:structural constituent of nuclear pore"/>
    <property type="evidence" value="ECO:0007669"/>
    <property type="project" value="TreeGrafter"/>
</dbReference>
<feature type="compositionally biased region" description="Polar residues" evidence="20">
    <location>
        <begin position="97"/>
        <end position="123"/>
    </location>
</feature>
<evidence type="ECO:0000256" key="11">
    <source>
        <dbReference type="ARBA" id="ARBA00023125"/>
    </source>
</evidence>
<keyword evidence="5" id="KW-0479">Metal-binding</keyword>
<evidence type="ECO:0000256" key="6">
    <source>
        <dbReference type="ARBA" id="ARBA00022771"/>
    </source>
</evidence>
<evidence type="ECO:0000256" key="3">
    <source>
        <dbReference type="ARBA" id="ARBA00004567"/>
    </source>
</evidence>
<evidence type="ECO:0000256" key="12">
    <source>
        <dbReference type="ARBA" id="ARBA00023132"/>
    </source>
</evidence>
<evidence type="ECO:0000256" key="2">
    <source>
        <dbReference type="ARBA" id="ARBA00004126"/>
    </source>
</evidence>
<evidence type="ECO:0000256" key="15">
    <source>
        <dbReference type="ARBA" id="ARBA00060842"/>
    </source>
</evidence>
<dbReference type="PANTHER" id="PTHR23193">
    <property type="entry name" value="NUCLEAR PORE COMPLEX PROTEIN NUP"/>
    <property type="match status" value="1"/>
</dbReference>
<dbReference type="Gene3D" id="4.10.1060.10">
    <property type="entry name" value="Zinc finger, RanBP2-type"/>
    <property type="match status" value="2"/>
</dbReference>
<comment type="caution">
    <text evidence="22">The sequence shown here is derived from an EMBL/GenBank/DDBJ whole genome shotgun (WGS) entry which is preliminary data.</text>
</comment>
<keyword evidence="4" id="KW-0813">Transport</keyword>
<feature type="compositionally biased region" description="Basic and acidic residues" evidence="20">
    <location>
        <begin position="228"/>
        <end position="238"/>
    </location>
</feature>
<reference evidence="22" key="1">
    <citation type="submission" date="2022-01" db="EMBL/GenBank/DDBJ databases">
        <title>Genome Sequence Resource for Two Populations of Ditylenchus destructor, the Migratory Endoparasitic Phytonematode.</title>
        <authorList>
            <person name="Zhang H."/>
            <person name="Lin R."/>
            <person name="Xie B."/>
        </authorList>
    </citation>
    <scope>NUCLEOTIDE SEQUENCE</scope>
    <source>
        <strain evidence="22">BazhouSP</strain>
    </source>
</reference>
<dbReference type="GO" id="GO:0031965">
    <property type="term" value="C:nuclear membrane"/>
    <property type="evidence" value="ECO:0007669"/>
    <property type="project" value="UniProtKB-SubCell"/>
</dbReference>
<evidence type="ECO:0000256" key="17">
    <source>
        <dbReference type="ARBA" id="ARBA00078197"/>
    </source>
</evidence>
<evidence type="ECO:0000256" key="13">
    <source>
        <dbReference type="ARBA" id="ARBA00023136"/>
    </source>
</evidence>
<dbReference type="GO" id="GO:0003677">
    <property type="term" value="F:DNA binding"/>
    <property type="evidence" value="ECO:0007669"/>
    <property type="project" value="UniProtKB-KW"/>
</dbReference>
<keyword evidence="23" id="KW-1185">Reference proteome</keyword>
<proteinExistence type="inferred from homology"/>
<evidence type="ECO:0000256" key="19">
    <source>
        <dbReference type="PROSITE-ProRule" id="PRU00322"/>
    </source>
</evidence>
<evidence type="ECO:0000313" key="23">
    <source>
        <dbReference type="Proteomes" id="UP001201812"/>
    </source>
</evidence>
<feature type="region of interest" description="Disordered" evidence="20">
    <location>
        <begin position="309"/>
        <end position="340"/>
    </location>
</feature>
<evidence type="ECO:0000256" key="16">
    <source>
        <dbReference type="ARBA" id="ARBA00068609"/>
    </source>
</evidence>
<evidence type="ECO:0000256" key="10">
    <source>
        <dbReference type="ARBA" id="ARBA00023010"/>
    </source>
</evidence>
<keyword evidence="11" id="KW-0238">DNA-binding</keyword>
<dbReference type="Proteomes" id="UP001201812">
    <property type="component" value="Unassembled WGS sequence"/>
</dbReference>
<dbReference type="PANTHER" id="PTHR23193:SF23">
    <property type="entry name" value="NUCLEAR PORE COMPLEX PROTEIN NUP153"/>
    <property type="match status" value="1"/>
</dbReference>
<dbReference type="Gene3D" id="2.30.29.30">
    <property type="entry name" value="Pleckstrin-homology domain (PH domain)/Phosphotyrosine-binding domain (PTB)"/>
    <property type="match status" value="1"/>
</dbReference>
<dbReference type="GO" id="GO:0006405">
    <property type="term" value="P:RNA export from nucleus"/>
    <property type="evidence" value="ECO:0007669"/>
    <property type="project" value="TreeGrafter"/>
</dbReference>
<dbReference type="PROSITE" id="PS50199">
    <property type="entry name" value="ZF_RANBP2_2"/>
    <property type="match status" value="2"/>
</dbReference>
<accession>A0AAD4MXF8</accession>
<name>A0AAD4MXF8_9BILA</name>
<comment type="cofactor">
    <cofactor evidence="1">
        <name>Zn(2+)</name>
        <dbReference type="ChEBI" id="CHEBI:29105"/>
    </cofactor>
</comment>
<feature type="compositionally biased region" description="Low complexity" evidence="20">
    <location>
        <begin position="364"/>
        <end position="376"/>
    </location>
</feature>
<evidence type="ECO:0000256" key="20">
    <source>
        <dbReference type="SAM" id="MobiDB-lite"/>
    </source>
</evidence>
<keyword evidence="7" id="KW-0509">mRNA transport</keyword>
<gene>
    <name evidence="22" type="ORF">DdX_11110</name>
</gene>
<dbReference type="InterPro" id="IPR026054">
    <property type="entry name" value="Nucleoporin"/>
</dbReference>
<evidence type="ECO:0000256" key="4">
    <source>
        <dbReference type="ARBA" id="ARBA00022448"/>
    </source>
</evidence>
<dbReference type="GO" id="GO:0008270">
    <property type="term" value="F:zinc ion binding"/>
    <property type="evidence" value="ECO:0007669"/>
    <property type="project" value="UniProtKB-KW"/>
</dbReference>
<dbReference type="InterPro" id="IPR036443">
    <property type="entry name" value="Znf_RanBP2_sf"/>
</dbReference>
<feature type="region of interest" description="Disordered" evidence="20">
    <location>
        <begin position="356"/>
        <end position="382"/>
    </location>
</feature>
<feature type="domain" description="RanBP2-type" evidence="21">
    <location>
        <begin position="296"/>
        <end position="325"/>
    </location>
</feature>
<keyword evidence="10" id="KW-0811">Translocation</keyword>
<keyword evidence="13" id="KW-0472">Membrane</keyword>
<dbReference type="PROSITE" id="PS01358">
    <property type="entry name" value="ZF_RANBP2_1"/>
    <property type="match status" value="2"/>
</dbReference>
<feature type="compositionally biased region" description="Basic and acidic residues" evidence="20">
    <location>
        <begin position="152"/>
        <end position="167"/>
    </location>
</feature>
<dbReference type="SMART" id="SM00547">
    <property type="entry name" value="ZnF_RBZ"/>
    <property type="match status" value="2"/>
</dbReference>
<keyword evidence="14" id="KW-0539">Nucleus</keyword>
<dbReference type="AlphaFoldDB" id="A0AAD4MXF8"/>
<evidence type="ECO:0000259" key="21">
    <source>
        <dbReference type="PROSITE" id="PS50199"/>
    </source>
</evidence>
<keyword evidence="12" id="KW-0906">Nuclear pore complex</keyword>
<evidence type="ECO:0000256" key="5">
    <source>
        <dbReference type="ARBA" id="ARBA00022723"/>
    </source>
</evidence>
<dbReference type="GO" id="GO:0005643">
    <property type="term" value="C:nuclear pore"/>
    <property type="evidence" value="ECO:0007669"/>
    <property type="project" value="UniProtKB-SubCell"/>
</dbReference>
<evidence type="ECO:0000256" key="18">
    <source>
        <dbReference type="ARBA" id="ARBA00079437"/>
    </source>
</evidence>
<dbReference type="SUPFAM" id="SSF50729">
    <property type="entry name" value="PH domain-like"/>
    <property type="match status" value="1"/>
</dbReference>
<comment type="similarity">
    <text evidence="15">Belongs to the NUP153 family.</text>
</comment>
<protein>
    <recommendedName>
        <fullName evidence="16">Nuclear pore complex protein Nup153</fullName>
    </recommendedName>
    <alternativeName>
        <fullName evidence="18">153 kDa nucleoporin</fullName>
    </alternativeName>
    <alternativeName>
        <fullName evidence="17">Nucleoporin Nup153</fullName>
    </alternativeName>
</protein>
<dbReference type="GO" id="GO:0051028">
    <property type="term" value="P:mRNA transport"/>
    <property type="evidence" value="ECO:0007669"/>
    <property type="project" value="UniProtKB-KW"/>
</dbReference>
<feature type="domain" description="RanBP2-type" evidence="21">
    <location>
        <begin position="199"/>
        <end position="228"/>
    </location>
</feature>
<dbReference type="EMBL" id="JAKKPZ010000029">
    <property type="protein sequence ID" value="KAI1709718.1"/>
    <property type="molecule type" value="Genomic_DNA"/>
</dbReference>
<comment type="subcellular location">
    <subcellularLocation>
        <location evidence="2">Nucleus membrane</location>
    </subcellularLocation>
    <subcellularLocation>
        <location evidence="3">Nucleus</location>
        <location evidence="3">Nuclear pore complex</location>
    </subcellularLocation>
</comment>
<evidence type="ECO:0000313" key="22">
    <source>
        <dbReference type="EMBL" id="KAI1709718.1"/>
    </source>
</evidence>
<feature type="region of interest" description="Disordered" evidence="20">
    <location>
        <begin position="97"/>
        <end position="293"/>
    </location>
</feature>
<dbReference type="GO" id="GO:0006606">
    <property type="term" value="P:protein import into nucleus"/>
    <property type="evidence" value="ECO:0007669"/>
    <property type="project" value="TreeGrafter"/>
</dbReference>
<evidence type="ECO:0000256" key="7">
    <source>
        <dbReference type="ARBA" id="ARBA00022816"/>
    </source>
</evidence>
<sequence length="540" mass="58688">MSSEKLFQEKLEILNCNFVRFLTDSLKDKPHADCTPTVKDYLNHVEELDKMYGGPGEQSSTSIKIMSKENGLHKDGKESNRLSFAQAYEQHKDSLNKSLNNADKNESVSSITVTSTNATISRGESNRKRRNEDEDPYFSNKFGSKSATQQNGEKDAESKRKRDDSAKKPQLTFGASPEKKTPPSSGNALPSLSEMFKPKPGSWNCPTCMTTNQAHQSECPCCSTKKPGGSEKPKDDLVKNTPVTSAIPSFGLFQPQQTSDDSAKKPQLTFGASPEKKTPPSSGNALPSLSEMFKPKPGSWNCPTCMTTNQSHQSECPCCSTKKPGSSEKPKDDLAKKTPVTSTSAIPSFGLFQPQQTSPLSFGTSNTTAASSTTSTLPSFGLQSKPGSSLIFGKSSTTFGSGSATTPVFSFGLKPSSAPAAEEEVEQTEKGAVCSHECMVHSFVDSKWEKKGKGYASIKNLEESDKKQLIIRAANTLGTVWTNTLINSSLKWSKVKDKSQKETQLRISYPTPGKDAAQITTLLLKFGSEVHTKELCDHFE</sequence>
<dbReference type="SUPFAM" id="SSF90209">
    <property type="entry name" value="Ran binding protein zinc finger-like"/>
    <property type="match status" value="2"/>
</dbReference>
<evidence type="ECO:0000256" key="14">
    <source>
        <dbReference type="ARBA" id="ARBA00023242"/>
    </source>
</evidence>
<feature type="compositionally biased region" description="Polar residues" evidence="20">
    <location>
        <begin position="204"/>
        <end position="216"/>
    </location>
</feature>
<feature type="compositionally biased region" description="Basic and acidic residues" evidence="20">
    <location>
        <begin position="325"/>
        <end position="336"/>
    </location>
</feature>
<keyword evidence="8" id="KW-0862">Zinc</keyword>